<proteinExistence type="predicted"/>
<feature type="transmembrane region" description="Helical" evidence="1">
    <location>
        <begin position="95"/>
        <end position="112"/>
    </location>
</feature>
<reference evidence="2 3" key="1">
    <citation type="submission" date="2016-09" db="EMBL/GenBank/DDBJ databases">
        <title>Genome Sequence of Lactobacillus sunkii Strain CG01.</title>
        <authorList>
            <person name="Poehlein A."/>
            <person name="Gabris C."/>
            <person name="Bengelsdorf F.R."/>
            <person name="Duerre P."/>
            <person name="Daniel R."/>
        </authorList>
    </citation>
    <scope>NUCLEOTIDE SEQUENCE [LARGE SCALE GENOMIC DNA]</scope>
    <source>
        <strain evidence="2 3">CG_D</strain>
    </source>
</reference>
<dbReference type="EMBL" id="MIQE01000010">
    <property type="protein sequence ID" value="OFA11451.1"/>
    <property type="molecule type" value="Genomic_DNA"/>
</dbReference>
<keyword evidence="1" id="KW-0812">Transmembrane</keyword>
<name>A0A1E7XEG2_9LACO</name>
<gene>
    <name evidence="2" type="ORF">LASUN_10600</name>
</gene>
<feature type="transmembrane region" description="Helical" evidence="1">
    <location>
        <begin position="118"/>
        <end position="143"/>
    </location>
</feature>
<feature type="transmembrane region" description="Helical" evidence="1">
    <location>
        <begin position="35"/>
        <end position="54"/>
    </location>
</feature>
<dbReference type="AlphaFoldDB" id="A0A1E7XEG2"/>
<dbReference type="Proteomes" id="UP000177010">
    <property type="component" value="Unassembled WGS sequence"/>
</dbReference>
<evidence type="ECO:0000256" key="1">
    <source>
        <dbReference type="SAM" id="Phobius"/>
    </source>
</evidence>
<feature type="transmembrane region" description="Helical" evidence="1">
    <location>
        <begin position="7"/>
        <end position="29"/>
    </location>
</feature>
<comment type="caution">
    <text evidence="2">The sequence shown here is derived from an EMBL/GenBank/DDBJ whole genome shotgun (WGS) entry which is preliminary data.</text>
</comment>
<dbReference type="STRING" id="481719.LASUN_10600"/>
<evidence type="ECO:0000313" key="3">
    <source>
        <dbReference type="Proteomes" id="UP000177010"/>
    </source>
</evidence>
<accession>A0A1E7XEG2</accession>
<dbReference type="RefSeq" id="WP_070367663.1">
    <property type="nucleotide sequence ID" value="NZ_JAZHVW010000001.1"/>
</dbReference>
<keyword evidence="1" id="KW-1133">Transmembrane helix</keyword>
<evidence type="ECO:0000313" key="2">
    <source>
        <dbReference type="EMBL" id="OFA11451.1"/>
    </source>
</evidence>
<sequence>MIKEYKSIMIFWGILLIVIIGFSVGFYFYTSQNVTGLEVPAVIILNLLALDNFVESRIENKKWSILSKDVSSTDSGDNVANIPKKEAWVKTNSKVFKGLVYCLAGGVAVAPYEDEFGGWIYLIGLIIFGLGFIIDSVTAEFVISKIWKSYTDDK</sequence>
<keyword evidence="1" id="KW-0472">Membrane</keyword>
<organism evidence="2 3">
    <name type="scientific">Lentilactobacillus sunkii</name>
    <dbReference type="NCBI Taxonomy" id="481719"/>
    <lineage>
        <taxon>Bacteria</taxon>
        <taxon>Bacillati</taxon>
        <taxon>Bacillota</taxon>
        <taxon>Bacilli</taxon>
        <taxon>Lactobacillales</taxon>
        <taxon>Lactobacillaceae</taxon>
        <taxon>Lentilactobacillus</taxon>
    </lineage>
</organism>
<protein>
    <submittedName>
        <fullName evidence="2">Uncharacterized protein</fullName>
    </submittedName>
</protein>